<evidence type="ECO:0000256" key="2">
    <source>
        <dbReference type="ARBA" id="ARBA00009054"/>
    </source>
</evidence>
<comment type="subunit">
    <text evidence="3 10">Homodimer.</text>
</comment>
<evidence type="ECO:0000256" key="4">
    <source>
        <dbReference type="ARBA" id="ARBA00022490"/>
    </source>
</evidence>
<sequence>MEEEKEKEEEKEEEVEEVLKEEEKISDAGEAEKCTKERDEYLLGWKRAKADLANFKKEEVARAEIFSKFANEAFLRDLLAIMDSFDLAIFAEPDNKGLTLIRSQFEGFFTRNGVVVIKALGEKFDPAWHEAVSEIEGTGKESGIIVEVIERGWMLYEKVIRPARVKVSK</sequence>
<dbReference type="GO" id="GO:0005737">
    <property type="term" value="C:cytoplasm"/>
    <property type="evidence" value="ECO:0007669"/>
    <property type="project" value="UniProtKB-SubCell"/>
</dbReference>
<dbReference type="PRINTS" id="PR00773">
    <property type="entry name" value="GRPEPROTEIN"/>
</dbReference>
<dbReference type="GO" id="GO:0000774">
    <property type="term" value="F:adenyl-nucleotide exchange factor activity"/>
    <property type="evidence" value="ECO:0007669"/>
    <property type="project" value="InterPro"/>
</dbReference>
<dbReference type="Pfam" id="PF01025">
    <property type="entry name" value="GrpE"/>
    <property type="match status" value="1"/>
</dbReference>
<proteinExistence type="inferred from homology"/>
<dbReference type="HAMAP" id="MF_01151">
    <property type="entry name" value="GrpE"/>
    <property type="match status" value="1"/>
</dbReference>
<evidence type="ECO:0000313" key="14">
    <source>
        <dbReference type="Proteomes" id="UP000178599"/>
    </source>
</evidence>
<evidence type="ECO:0000256" key="12">
    <source>
        <dbReference type="SAM" id="MobiDB-lite"/>
    </source>
</evidence>
<gene>
    <name evidence="10" type="primary">grpE</name>
    <name evidence="13" type="ORF">A2390_00180</name>
</gene>
<dbReference type="InterPro" id="IPR009012">
    <property type="entry name" value="GrpE_head"/>
</dbReference>
<dbReference type="Proteomes" id="UP000178599">
    <property type="component" value="Unassembled WGS sequence"/>
</dbReference>
<evidence type="ECO:0000256" key="6">
    <source>
        <dbReference type="ARBA" id="ARBA00023186"/>
    </source>
</evidence>
<dbReference type="FunFam" id="2.30.22.10:FF:000001">
    <property type="entry name" value="Protein GrpE"/>
    <property type="match status" value="1"/>
</dbReference>
<dbReference type="InterPro" id="IPR013805">
    <property type="entry name" value="GrpE_CC"/>
</dbReference>
<evidence type="ECO:0000313" key="13">
    <source>
        <dbReference type="EMBL" id="OGZ02634.1"/>
    </source>
</evidence>
<keyword evidence="4 10" id="KW-0963">Cytoplasm</keyword>
<feature type="compositionally biased region" description="Acidic residues" evidence="12">
    <location>
        <begin position="1"/>
        <end position="16"/>
    </location>
</feature>
<dbReference type="GO" id="GO:0042803">
    <property type="term" value="F:protein homodimerization activity"/>
    <property type="evidence" value="ECO:0007669"/>
    <property type="project" value="InterPro"/>
</dbReference>
<dbReference type="Gene3D" id="2.30.22.10">
    <property type="entry name" value="Head domain of nucleotide exchange factor GrpE"/>
    <property type="match status" value="1"/>
</dbReference>
<feature type="region of interest" description="Disordered" evidence="12">
    <location>
        <begin position="1"/>
        <end position="23"/>
    </location>
</feature>
<dbReference type="InterPro" id="IPR000740">
    <property type="entry name" value="GrpE"/>
</dbReference>
<dbReference type="SUPFAM" id="SSF51064">
    <property type="entry name" value="Head domain of nucleotide exchange factor GrpE"/>
    <property type="match status" value="1"/>
</dbReference>
<keyword evidence="6 10" id="KW-0143">Chaperone</keyword>
<evidence type="ECO:0000256" key="7">
    <source>
        <dbReference type="ARBA" id="ARBA00053401"/>
    </source>
</evidence>
<dbReference type="GO" id="GO:0051087">
    <property type="term" value="F:protein-folding chaperone binding"/>
    <property type="evidence" value="ECO:0007669"/>
    <property type="project" value="InterPro"/>
</dbReference>
<evidence type="ECO:0000256" key="9">
    <source>
        <dbReference type="ARBA" id="ARBA00076414"/>
    </source>
</evidence>
<evidence type="ECO:0000256" key="11">
    <source>
        <dbReference type="RuleBase" id="RU004478"/>
    </source>
</evidence>
<dbReference type="AlphaFoldDB" id="A0A1G2CMJ9"/>
<dbReference type="PANTHER" id="PTHR21237">
    <property type="entry name" value="GRPE PROTEIN"/>
    <property type="match status" value="1"/>
</dbReference>
<evidence type="ECO:0000256" key="1">
    <source>
        <dbReference type="ARBA" id="ARBA00004496"/>
    </source>
</evidence>
<dbReference type="CDD" id="cd00446">
    <property type="entry name" value="GrpE"/>
    <property type="match status" value="1"/>
</dbReference>
<dbReference type="PANTHER" id="PTHR21237:SF23">
    <property type="entry name" value="GRPE PROTEIN HOMOLOG, MITOCHONDRIAL"/>
    <property type="match status" value="1"/>
</dbReference>
<accession>A0A1G2CMJ9</accession>
<evidence type="ECO:0000256" key="3">
    <source>
        <dbReference type="ARBA" id="ARBA00011738"/>
    </source>
</evidence>
<reference evidence="13 14" key="1">
    <citation type="journal article" date="2016" name="Nat. Commun.">
        <title>Thousands of microbial genomes shed light on interconnected biogeochemical processes in an aquifer system.</title>
        <authorList>
            <person name="Anantharaman K."/>
            <person name="Brown C.T."/>
            <person name="Hug L.A."/>
            <person name="Sharon I."/>
            <person name="Castelle C.J."/>
            <person name="Probst A.J."/>
            <person name="Thomas B.C."/>
            <person name="Singh A."/>
            <person name="Wilkins M.J."/>
            <person name="Karaoz U."/>
            <person name="Brodie E.L."/>
            <person name="Williams K.H."/>
            <person name="Hubbard S.S."/>
            <person name="Banfield J.F."/>
        </authorList>
    </citation>
    <scope>NUCLEOTIDE SEQUENCE [LARGE SCALE GENOMIC DNA]</scope>
</reference>
<organism evidence="13 14">
    <name type="scientific">Candidatus Liptonbacteria bacterium RIFOXYB1_FULL_36_10</name>
    <dbReference type="NCBI Taxonomy" id="1798654"/>
    <lineage>
        <taxon>Bacteria</taxon>
        <taxon>Candidatus Liptoniibacteriota</taxon>
    </lineage>
</organism>
<comment type="caution">
    <text evidence="13">The sequence shown here is derived from an EMBL/GenBank/DDBJ whole genome shotgun (WGS) entry which is preliminary data.</text>
</comment>
<name>A0A1G2CMJ9_9BACT</name>
<dbReference type="GO" id="GO:0051082">
    <property type="term" value="F:unfolded protein binding"/>
    <property type="evidence" value="ECO:0007669"/>
    <property type="project" value="TreeGrafter"/>
</dbReference>
<dbReference type="GO" id="GO:0006457">
    <property type="term" value="P:protein folding"/>
    <property type="evidence" value="ECO:0007669"/>
    <property type="project" value="InterPro"/>
</dbReference>
<protein>
    <recommendedName>
        <fullName evidence="8 10">Protein GrpE</fullName>
    </recommendedName>
    <alternativeName>
        <fullName evidence="9 10">HSP-70 cofactor</fullName>
    </alternativeName>
</protein>
<dbReference type="SUPFAM" id="SSF58014">
    <property type="entry name" value="Coiled-coil domain of nucleotide exchange factor GrpE"/>
    <property type="match status" value="1"/>
</dbReference>
<evidence type="ECO:0000256" key="10">
    <source>
        <dbReference type="HAMAP-Rule" id="MF_01151"/>
    </source>
</evidence>
<comment type="subcellular location">
    <subcellularLocation>
        <location evidence="1 10">Cytoplasm</location>
    </subcellularLocation>
</comment>
<evidence type="ECO:0000256" key="5">
    <source>
        <dbReference type="ARBA" id="ARBA00023016"/>
    </source>
</evidence>
<comment type="similarity">
    <text evidence="2 10 11">Belongs to the GrpE family.</text>
</comment>
<dbReference type="EMBL" id="MHLE01000025">
    <property type="protein sequence ID" value="OGZ02634.1"/>
    <property type="molecule type" value="Genomic_DNA"/>
</dbReference>
<keyword evidence="5 10" id="KW-0346">Stress response</keyword>
<evidence type="ECO:0000256" key="8">
    <source>
        <dbReference type="ARBA" id="ARBA00072274"/>
    </source>
</evidence>
<comment type="function">
    <text evidence="7 10">Participates actively in the response to hyperosmotic and heat shock by preventing the aggregation of stress-denatured proteins, in association with DnaK and GrpE. It is the nucleotide exchange factor for DnaK and may function as a thermosensor. Unfolded proteins bind initially to DnaJ; upon interaction with the DnaJ-bound protein, DnaK hydrolyzes its bound ATP, resulting in the formation of a stable complex. GrpE releases ADP from DnaK; ATP binding to DnaK triggers the release of the substrate protein, thus completing the reaction cycle. Several rounds of ATP-dependent interactions between DnaJ, DnaK and GrpE are required for fully efficient folding.</text>
</comment>
<dbReference type="Gene3D" id="3.90.20.20">
    <property type="match status" value="1"/>
</dbReference>